<keyword evidence="3" id="KW-1185">Reference proteome</keyword>
<dbReference type="InterPro" id="IPR029039">
    <property type="entry name" value="Flavoprotein-like_sf"/>
</dbReference>
<organism evidence="2 3">
    <name type="scientific">Nonomuraea soli</name>
    <dbReference type="NCBI Taxonomy" id="1032476"/>
    <lineage>
        <taxon>Bacteria</taxon>
        <taxon>Bacillati</taxon>
        <taxon>Actinomycetota</taxon>
        <taxon>Actinomycetes</taxon>
        <taxon>Streptosporangiales</taxon>
        <taxon>Streptosporangiaceae</taxon>
        <taxon>Nonomuraea</taxon>
    </lineage>
</organism>
<dbReference type="RefSeq" id="WP_181615582.1">
    <property type="nucleotide sequence ID" value="NZ_BAABAM010000008.1"/>
</dbReference>
<name>A0A7W0CT75_9ACTN</name>
<proteinExistence type="predicted"/>
<dbReference type="InterPro" id="IPR005025">
    <property type="entry name" value="FMN_Rdtase-like_dom"/>
</dbReference>
<dbReference type="GO" id="GO:0005829">
    <property type="term" value="C:cytosol"/>
    <property type="evidence" value="ECO:0007669"/>
    <property type="project" value="TreeGrafter"/>
</dbReference>
<dbReference type="GO" id="GO:0016491">
    <property type="term" value="F:oxidoreductase activity"/>
    <property type="evidence" value="ECO:0007669"/>
    <property type="project" value="InterPro"/>
</dbReference>
<evidence type="ECO:0000259" key="1">
    <source>
        <dbReference type="Pfam" id="PF03358"/>
    </source>
</evidence>
<sequence>MKSLRTAVIIGSTREGRAGEGVATWCAAHATARSTLDVDLVDLAAYNFPERHPRSPTRAMTALTGRLAEAEAFVVVTPEYNRSFPAALKQAIDFAYDEWHAKPVGFVSYGCASTGLYAVEQLRGVFAGLHTVTMRDAVGIDLLRGGPGDADLIALDTLLDHLTWWGLALRDARELRGTP</sequence>
<dbReference type="Gene3D" id="3.40.50.360">
    <property type="match status" value="1"/>
</dbReference>
<dbReference type="PANTHER" id="PTHR30543">
    <property type="entry name" value="CHROMATE REDUCTASE"/>
    <property type="match status" value="1"/>
</dbReference>
<protein>
    <submittedName>
        <fullName evidence="2">NAD(P)H-dependent FMN reductase</fullName>
    </submittedName>
</protein>
<evidence type="ECO:0000313" key="2">
    <source>
        <dbReference type="EMBL" id="MBA2896897.1"/>
    </source>
</evidence>
<dbReference type="PANTHER" id="PTHR30543:SF21">
    <property type="entry name" value="NAD(P)H-DEPENDENT FMN REDUCTASE LOT6"/>
    <property type="match status" value="1"/>
</dbReference>
<dbReference type="GO" id="GO:0010181">
    <property type="term" value="F:FMN binding"/>
    <property type="evidence" value="ECO:0007669"/>
    <property type="project" value="TreeGrafter"/>
</dbReference>
<dbReference type="EMBL" id="JACDUR010000009">
    <property type="protein sequence ID" value="MBA2896897.1"/>
    <property type="molecule type" value="Genomic_DNA"/>
</dbReference>
<dbReference type="InterPro" id="IPR050712">
    <property type="entry name" value="NAD(P)H-dep_reductase"/>
</dbReference>
<accession>A0A7W0CT75</accession>
<dbReference type="SUPFAM" id="SSF52218">
    <property type="entry name" value="Flavoproteins"/>
    <property type="match status" value="1"/>
</dbReference>
<comment type="caution">
    <text evidence="2">The sequence shown here is derived from an EMBL/GenBank/DDBJ whole genome shotgun (WGS) entry which is preliminary data.</text>
</comment>
<dbReference type="AlphaFoldDB" id="A0A7W0CT75"/>
<dbReference type="Proteomes" id="UP000530928">
    <property type="component" value="Unassembled WGS sequence"/>
</dbReference>
<reference evidence="2 3" key="1">
    <citation type="submission" date="2020-07" db="EMBL/GenBank/DDBJ databases">
        <title>Genomic Encyclopedia of Type Strains, Phase IV (KMG-IV): sequencing the most valuable type-strain genomes for metagenomic binning, comparative biology and taxonomic classification.</title>
        <authorList>
            <person name="Goeker M."/>
        </authorList>
    </citation>
    <scope>NUCLEOTIDE SEQUENCE [LARGE SCALE GENOMIC DNA]</scope>
    <source>
        <strain evidence="2 3">DSM 45533</strain>
    </source>
</reference>
<evidence type="ECO:0000313" key="3">
    <source>
        <dbReference type="Proteomes" id="UP000530928"/>
    </source>
</evidence>
<gene>
    <name evidence="2" type="ORF">HNR30_008288</name>
</gene>
<dbReference type="Pfam" id="PF03358">
    <property type="entry name" value="FMN_red"/>
    <property type="match status" value="1"/>
</dbReference>
<feature type="domain" description="NADPH-dependent FMN reductase-like" evidence="1">
    <location>
        <begin position="5"/>
        <end position="140"/>
    </location>
</feature>